<keyword evidence="2" id="KW-1185">Reference proteome</keyword>
<feature type="non-terminal residue" evidence="1">
    <location>
        <position position="85"/>
    </location>
</feature>
<evidence type="ECO:0000313" key="1">
    <source>
        <dbReference type="EMBL" id="PKV14789.1"/>
    </source>
</evidence>
<sequence length="85" mass="9075">EQQALAAATGTVMTTAKQIGDDIAASANRKVNEAEAQYKGSLSPEEADRFAGLSTADKQREMLQNSPDYSAAYTSQQQWGIGGDY</sequence>
<reference evidence="1 2" key="1">
    <citation type="submission" date="2017-11" db="EMBL/GenBank/DDBJ databases">
        <title>Xanthomonas prunicola sp. nov., a novel pathogen that affects nectarine (Prunus persica var. nectarine) trees.</title>
        <authorList>
            <person name="Lopez M."/>
            <person name="Lopez-Soriano P."/>
            <person name="Garita-Cambronero J."/>
            <person name="Beltran C."/>
            <person name="Taghouti G."/>
            <person name="Portier P."/>
            <person name="Cubero J."/>
            <person name="Fischer-Le Saux M."/>
            <person name="Marco-Noales E."/>
        </authorList>
    </citation>
    <scope>NUCLEOTIDE SEQUENCE [LARGE SCALE GENOMIC DNA]</scope>
    <source>
        <strain evidence="1 2">CFBP8354</strain>
    </source>
</reference>
<dbReference type="RefSeq" id="WP_165789587.1">
    <property type="nucleotide sequence ID" value="NZ_PHKW01000076.1"/>
</dbReference>
<proteinExistence type="predicted"/>
<protein>
    <recommendedName>
        <fullName evidence="3">Conjugal transfer protein TraG</fullName>
    </recommendedName>
</protein>
<name>A0ABX4RE68_9XANT</name>
<evidence type="ECO:0000313" key="2">
    <source>
        <dbReference type="Proteomes" id="UP000233748"/>
    </source>
</evidence>
<comment type="caution">
    <text evidence="1">The sequence shown here is derived from an EMBL/GenBank/DDBJ whole genome shotgun (WGS) entry which is preliminary data.</text>
</comment>
<dbReference type="Proteomes" id="UP000233748">
    <property type="component" value="Unassembled WGS sequence"/>
</dbReference>
<gene>
    <name evidence="1" type="ORF">XpruCFBP8354_23130</name>
</gene>
<organism evidence="1 2">
    <name type="scientific">Xanthomonas prunicola</name>
    <dbReference type="NCBI Taxonomy" id="2053930"/>
    <lineage>
        <taxon>Bacteria</taxon>
        <taxon>Pseudomonadati</taxon>
        <taxon>Pseudomonadota</taxon>
        <taxon>Gammaproteobacteria</taxon>
        <taxon>Lysobacterales</taxon>
        <taxon>Lysobacteraceae</taxon>
        <taxon>Xanthomonas</taxon>
    </lineage>
</organism>
<evidence type="ECO:0008006" key="3">
    <source>
        <dbReference type="Google" id="ProtNLM"/>
    </source>
</evidence>
<feature type="non-terminal residue" evidence="1">
    <location>
        <position position="1"/>
    </location>
</feature>
<accession>A0ABX4RE68</accession>
<dbReference type="EMBL" id="PHKW01000076">
    <property type="protein sequence ID" value="PKV14789.1"/>
    <property type="molecule type" value="Genomic_DNA"/>
</dbReference>